<dbReference type="GO" id="GO:0051209">
    <property type="term" value="P:release of sequestered calcium ion into cytosol"/>
    <property type="evidence" value="ECO:0007669"/>
    <property type="project" value="UniProtKB-UniRule"/>
</dbReference>
<comment type="function">
    <text evidence="16">Receptor for inositol 1,4,5-trisphosphate, a second messenger that mediates the release of intracellular calcium.</text>
</comment>
<keyword evidence="13 16" id="KW-0675">Receptor</keyword>
<evidence type="ECO:0000256" key="2">
    <source>
        <dbReference type="ARBA" id="ARBA00009453"/>
    </source>
</evidence>
<dbReference type="SUPFAM" id="SSF82109">
    <property type="entry name" value="MIR domain"/>
    <property type="match status" value="2"/>
</dbReference>
<dbReference type="CDD" id="cd23280">
    <property type="entry name" value="beta-trefoil_MIR_itr-1-like"/>
    <property type="match status" value="1"/>
</dbReference>
<feature type="transmembrane region" description="Helical" evidence="16">
    <location>
        <begin position="2489"/>
        <end position="2511"/>
    </location>
</feature>
<dbReference type="InterPro" id="IPR013662">
    <property type="entry name" value="RIH_assoc-dom"/>
</dbReference>
<evidence type="ECO:0000256" key="14">
    <source>
        <dbReference type="ARBA" id="ARBA00023286"/>
    </source>
</evidence>
<evidence type="ECO:0000256" key="16">
    <source>
        <dbReference type="RuleBase" id="RU368044"/>
    </source>
</evidence>
<keyword evidence="4 16" id="KW-0109">Calcium transport</keyword>
<comment type="subunit">
    <text evidence="16">Homotetramer.</text>
</comment>
<evidence type="ECO:0000256" key="17">
    <source>
        <dbReference type="SAM" id="MobiDB-lite"/>
    </source>
</evidence>
<evidence type="ECO:0000256" key="7">
    <source>
        <dbReference type="ARBA" id="ARBA00022737"/>
    </source>
</evidence>
<dbReference type="GO" id="GO:0005220">
    <property type="term" value="F:inositol 1,4,5-trisphosphate-gated calcium channel activity"/>
    <property type="evidence" value="ECO:0007669"/>
    <property type="project" value="UniProtKB-UniRule"/>
</dbReference>
<dbReference type="OrthoDB" id="300855at2759"/>
<dbReference type="Pfam" id="PF08709">
    <property type="entry name" value="Ins145_P3_rec"/>
    <property type="match status" value="1"/>
</dbReference>
<comment type="domain">
    <text evidence="16">The receptor contains a calcium channel in its C-terminal extremity. Its large N-terminal cytoplasmic region has the ligand-binding site in the N-terminus and modulatory sites in the middle portion immediately upstream of the channel region.</text>
</comment>
<feature type="compositionally biased region" description="Basic and acidic residues" evidence="17">
    <location>
        <begin position="2709"/>
        <end position="2718"/>
    </location>
</feature>
<dbReference type="Gene3D" id="1.10.287.70">
    <property type="match status" value="1"/>
</dbReference>
<dbReference type="InterPro" id="IPR036300">
    <property type="entry name" value="MIR_dom_sf"/>
</dbReference>
<evidence type="ECO:0000256" key="10">
    <source>
        <dbReference type="ARBA" id="ARBA00022989"/>
    </source>
</evidence>
<evidence type="ECO:0000256" key="15">
    <source>
        <dbReference type="ARBA" id="ARBA00023303"/>
    </source>
</evidence>
<dbReference type="PRINTS" id="PR00779">
    <property type="entry name" value="INSP3RECEPTR"/>
</dbReference>
<evidence type="ECO:0000256" key="8">
    <source>
        <dbReference type="ARBA" id="ARBA00022824"/>
    </source>
</evidence>
<dbReference type="InterPro" id="IPR035910">
    <property type="entry name" value="RyR/IP3R_RIH_dom_sf"/>
</dbReference>
<dbReference type="InterPro" id="IPR014821">
    <property type="entry name" value="Ins145_P3_rcpt"/>
</dbReference>
<dbReference type="Pfam" id="PF00520">
    <property type="entry name" value="Ion_trans"/>
    <property type="match status" value="1"/>
</dbReference>
<keyword evidence="9 16" id="KW-0106">Calcium</keyword>
<keyword evidence="19" id="KW-1185">Reference proteome</keyword>
<dbReference type="InterPro" id="IPR016024">
    <property type="entry name" value="ARM-type_fold"/>
</dbReference>
<feature type="transmembrane region" description="Helical" evidence="16">
    <location>
        <begin position="2367"/>
        <end position="2389"/>
    </location>
</feature>
<proteinExistence type="inferred from homology"/>
<comment type="subcellular location">
    <subcellularLocation>
        <location evidence="1 16">Endoplasmic reticulum membrane</location>
        <topology evidence="1 16">Multi-pass membrane protein</topology>
    </subcellularLocation>
</comment>
<dbReference type="GO" id="GO:0005789">
    <property type="term" value="C:endoplasmic reticulum membrane"/>
    <property type="evidence" value="ECO:0007669"/>
    <property type="project" value="UniProtKB-SubCell"/>
</dbReference>
<feature type="domain" description="MIR" evidence="18">
    <location>
        <begin position="114"/>
        <end position="168"/>
    </location>
</feature>
<keyword evidence="11 16" id="KW-0406">Ion transport</keyword>
<evidence type="ECO:0000313" key="19">
    <source>
        <dbReference type="Proteomes" id="UP000694844"/>
    </source>
</evidence>
<keyword evidence="7" id="KW-0677">Repeat</keyword>
<evidence type="ECO:0000256" key="12">
    <source>
        <dbReference type="ARBA" id="ARBA00023136"/>
    </source>
</evidence>
<reference evidence="20" key="1">
    <citation type="submission" date="2025-08" db="UniProtKB">
        <authorList>
            <consortium name="RefSeq"/>
        </authorList>
    </citation>
    <scope>IDENTIFICATION</scope>
    <source>
        <tissue evidence="20">Whole sample</tissue>
    </source>
</reference>
<keyword evidence="8 16" id="KW-0256">Endoplasmic reticulum</keyword>
<dbReference type="Pfam" id="PF08454">
    <property type="entry name" value="RIH_assoc"/>
    <property type="match status" value="1"/>
</dbReference>
<dbReference type="InterPro" id="IPR000493">
    <property type="entry name" value="InsP3_rcpt"/>
</dbReference>
<dbReference type="SUPFAM" id="SSF100909">
    <property type="entry name" value="IP3 receptor type 1 binding core, domain 2"/>
    <property type="match status" value="2"/>
</dbReference>
<dbReference type="GeneID" id="111138112"/>
<organism evidence="19 20">
    <name type="scientific">Crassostrea virginica</name>
    <name type="common">Eastern oyster</name>
    <dbReference type="NCBI Taxonomy" id="6565"/>
    <lineage>
        <taxon>Eukaryota</taxon>
        <taxon>Metazoa</taxon>
        <taxon>Spiralia</taxon>
        <taxon>Lophotrochozoa</taxon>
        <taxon>Mollusca</taxon>
        <taxon>Bivalvia</taxon>
        <taxon>Autobranchia</taxon>
        <taxon>Pteriomorphia</taxon>
        <taxon>Ostreida</taxon>
        <taxon>Ostreoidea</taxon>
        <taxon>Ostreidae</taxon>
        <taxon>Crassostrea</taxon>
    </lineage>
</organism>
<dbReference type="RefSeq" id="XP_022345630.1">
    <property type="nucleotide sequence ID" value="XM_022489922.1"/>
</dbReference>
<evidence type="ECO:0000256" key="1">
    <source>
        <dbReference type="ARBA" id="ARBA00004477"/>
    </source>
</evidence>
<dbReference type="Proteomes" id="UP000694844">
    <property type="component" value="Chromosome 5"/>
</dbReference>
<dbReference type="InterPro" id="IPR000699">
    <property type="entry name" value="RIH_dom"/>
</dbReference>
<keyword evidence="3 16" id="KW-0813">Transport</keyword>
<dbReference type="PROSITE" id="PS50919">
    <property type="entry name" value="MIR"/>
    <property type="match status" value="1"/>
</dbReference>
<evidence type="ECO:0000259" key="18">
    <source>
        <dbReference type="PROSITE" id="PS50919"/>
    </source>
</evidence>
<dbReference type="Pfam" id="PF02815">
    <property type="entry name" value="MIR"/>
    <property type="match status" value="1"/>
</dbReference>
<keyword evidence="6 16" id="KW-0812">Transmembrane</keyword>
<evidence type="ECO:0000256" key="4">
    <source>
        <dbReference type="ARBA" id="ARBA00022568"/>
    </source>
</evidence>
<dbReference type="KEGG" id="cvn:111138112"/>
<keyword evidence="12 16" id="KW-0472">Membrane</keyword>
<dbReference type="PANTHER" id="PTHR13715">
    <property type="entry name" value="RYANODINE RECEPTOR AND IP3 RECEPTOR"/>
    <property type="match status" value="1"/>
</dbReference>
<evidence type="ECO:0000256" key="3">
    <source>
        <dbReference type="ARBA" id="ARBA00022448"/>
    </source>
</evidence>
<dbReference type="InterPro" id="IPR015925">
    <property type="entry name" value="Ryanodine_IP3_receptor"/>
</dbReference>
<feature type="transmembrane region" description="Helical" evidence="16">
    <location>
        <begin position="2441"/>
        <end position="2468"/>
    </location>
</feature>
<protein>
    <recommendedName>
        <fullName evidence="16">Inositol 1,4,5-trisphosphate receptor</fullName>
    </recommendedName>
</protein>
<sequence>MAMDDTLSVGDIVCLYSAESFGFIFSTQSSSVHNEVAVGSRQDRKIPDVQDQHVISFKIEVANRYKLNKSLRKSQAKLAEEPGNIPLRNQVSKAKLAAAAENDDNFLEQKRQQGKKVLYGQIIQLRHLFTNKYIHVSTTKTSTTETNNMAVELLLDNAKHAQFRIMPRYKVKAEGDVVQVDDQVVLESVKSPGSYLHVSKSLLGQVSVYSKSHELNLSVQQSGFTIYRKYKPAPEDLDRVKVGDIIRFYHKEMEAYLVAEGLFDDELLEDVHLRMRPMDPANPKTLFPSTSAVTYWQIELQEGPVQGGVLKWEQQCKIIHMCTRKYLTVKNGHVTLTSDHQDPTTVFRLHPVIRENDDIPLDSYCRIEHVVSGSWLHAFPEEYKRKQNMKSEDTKAMASLKWSTAELKQATIQGMTPAPVTTTGGGGKRKINKKRSQTLSIGTIEEKQYDDAFTIQGVEDEHVEIFHHMAGMVPFIQKLVSDKKSGMTLNAKMAHDTITALGELSRYMIVDGQPEKNRQKLMRNLRIVELLIYLLQIPFRGSDDQFHLTKIFVEAYNVLYTYLMGDSRKNELYIAKYIDFFLSQFELKEGQIGLNAAHMVMELIKDNRKIVDRISHEHIDKFIELLQRDKNHRYLDLLAVLCVCDGVSIPDNQIYITQVWLMKGNRQNCVHYTDLGQKIGKEPGVVYVSTNQGRKWVELAEFAMNRNNEEYLFLEHQLELFGDLCHGQNDFSIKVITQELNYLTWEEAFTCLSDERLPDKLRSQYCDLIITMFVDIGANHSVIDRVKLSYIYDEIDSYESWDISDQSESEHRSFSVLSFSAASVRPVSRKSAHFDTAALKLPKIREVNWEFEQGETTLQFLDQYYHLISQRSKSSLSKTAKLTWKDTDSDLESTVIPWDEIDHSHSMTYQVFPTLSDWISSFLKNNSDMTASNIGNNMLVKQVLRLVHYLVSFGFYYKPEDIKKLLEPLMSLIDGRNDKPYPNVTGKDAEDVLRVFRAKERFQRSTETTAVVMAKCQALEVLNLFFNYIFNLRLEKFMNMFKVTHTQANTPQMPPPELGPLLYEAFDLSQHQGAQELSYWIGVSKNALKKLKEIFDHTNYLRSYDLVDVLKDLSFYEYDDIIRMSMNLLNRYYSAHNELFSNAVQAQVLITDKSVEAFNSLDELLPKLRRLASSKLSNQQAEELVTMLDQLILMCHLDGEPEEPHGMNQSILYNHGVIEDMFSILQQEIDVKLLDQYTGMKKVFQRTFTLLKLMARGNKLVQGRLFDRLDMLLSTEGAGEELAECITEVFTGNSNTCMKISGNQVQKIMTLVAKNKEKVPQFLDLLNAVVKVEELDLPLKRNQSFVMQYFMQFRSDIAHVIDQDEAAREKILTESGNKHLHYLIAMVDMLATCAEGENRHIESICQTIFRIPELLRLLTNQNISNNFKQPILRFFLWVYLNTAGGMIESGAGDMPHDKMMWQYLGEITKTLTQVAEFGRNDANSTKLLLKRPPGKSALSDRGESKSEATRGTLHYLFEGVMPFLQIFCRSFYQPDSTMFPEEPEKMDKLATSFKDFMEVIAPLISIERQMKNLVSCMTSLLSASTLPVRYMEEFQEKYGGGIASQDVRSDARKLYEEYYEMEGEINKQLNVFAGNMKVSYGGPNTVQAQIGFASNLDYSELGGDEELPLGSEFQEHLRCFIDLTKRDPVQRFKLSEKLIKQLSISSHLSKSHLNEKEKLEQVDLDVKCLQLLRGLIHNEIVKLPEDWESESSSHRRQLKAIEDVQNALNYYNVITSTLDHLNSSQDSVVRETLGFLASLLFNGNENVQNSLISYFTGTREETFFFAIKNRIHMSALATREKRLLHAMHQAKVEEAVQQAKALRKAMETGKIAQTEIMKANQLGSMLSMAKRSMANLKVGSNAGSRMGSRTKLGSQSKLSQGGKSNLGSNLLVPVMMNGGNKSSLQLNGLSGPKSKVAPMENPEVIIGNVDEEELKELMDAAMSMSGDLEFKDDGYIELVLRILGLMCDNQHHDIQNYLREQPDNIKSVNLVGETTKFLNILYSNISDKSMPLVVQLFDTLVEFTSGNQKNQAMVFDNKVCDYINHILRVGHFHNCGIKEEYVLKKSIATLIRSLTEENPPKEDEESLFAKQEKKEDRILTVGETIKGPASVEVMEYLDADLCVMTMTEAYTQLLEMDRAPGKKERKRDPAFDELYNLIQDTGYSFYHILCRKLDLEDDVKRHNLAKTDIQNWAWDFFAMSTMSIEVIKDDVLQKIYFRVKDRNVLREEIKEKFKYEVDRTTPSNKIRDFMDWASDIIQDIKYQRKVHANPVGRMLVKMWIPMNYIVVFLSFLISCVIMVTWRDPKMPDGSSDTGSFKPEYTISDYEAFLYIFGGIHNFLSFGILVTFLISNNPTFPPYTWIKKQLRERRSSNDDENDFRSWHEKKSGRSHLEIEIYNFKTIYYLVFFACSVLGTIFYGYFFAFHLLHISELNQLLKRVIAAVTTNGKSLLMVALLGLAVFFCYSLISFAFFREVFFKEADGRHCRTVYQCFVTMIHHGFVDSPYTTFEALMDDDFDKVIHVTVFDVTFFILVTTVGLNIIFGIIVDTFSQLRDAKWEIDKDMMNNCFICSRESYDFERHGGGFERHVRMEHYQWAYLFFFLHLDETRPNDYTALELHVFNQLQFNVYDFFPLNRALSLINEENTKERKLESLRINIEYMVNKMKEEEAAREREKERQKQIAWEAQHKATKGSGQKDST</sequence>
<evidence type="ECO:0000256" key="5">
    <source>
        <dbReference type="ARBA" id="ARBA00022673"/>
    </source>
</evidence>
<evidence type="ECO:0000313" key="20">
    <source>
        <dbReference type="RefSeq" id="XP_022345630.1"/>
    </source>
</evidence>
<dbReference type="Gene3D" id="1.25.10.30">
    <property type="entry name" value="IP3 receptor type 1 binding core, RIH domain"/>
    <property type="match status" value="1"/>
</dbReference>
<feature type="region of interest" description="Disordered" evidence="17">
    <location>
        <begin position="1900"/>
        <end position="1925"/>
    </location>
</feature>
<evidence type="ECO:0000256" key="9">
    <source>
        <dbReference type="ARBA" id="ARBA00022837"/>
    </source>
</evidence>
<dbReference type="SUPFAM" id="SSF48371">
    <property type="entry name" value="ARM repeat"/>
    <property type="match status" value="1"/>
</dbReference>
<keyword evidence="5 16" id="KW-0107">Calcium channel</keyword>
<feature type="region of interest" description="Disordered" evidence="17">
    <location>
        <begin position="2709"/>
        <end position="2738"/>
    </location>
</feature>
<dbReference type="InterPro" id="IPR005821">
    <property type="entry name" value="Ion_trans_dom"/>
</dbReference>
<evidence type="ECO:0000256" key="6">
    <source>
        <dbReference type="ARBA" id="ARBA00022692"/>
    </source>
</evidence>
<dbReference type="PANTHER" id="PTHR13715:SF99">
    <property type="entry name" value="INOSITOL 1,4,5-TRISPHOSPHATE RECEPTOR-LIKE PROTEIN A"/>
    <property type="match status" value="1"/>
</dbReference>
<feature type="compositionally biased region" description="Low complexity" evidence="17">
    <location>
        <begin position="1911"/>
        <end position="1923"/>
    </location>
</feature>
<dbReference type="Pfam" id="PF01365">
    <property type="entry name" value="RYDR_ITPR"/>
    <property type="match status" value="2"/>
</dbReference>
<dbReference type="GO" id="GO:0070679">
    <property type="term" value="F:inositol 1,4,5 trisphosphate binding"/>
    <property type="evidence" value="ECO:0007669"/>
    <property type="project" value="UniProtKB-UniRule"/>
</dbReference>
<feature type="transmembrane region" description="Helical" evidence="16">
    <location>
        <begin position="2558"/>
        <end position="2585"/>
    </location>
</feature>
<gene>
    <name evidence="20" type="primary">LOC111138112</name>
</gene>
<comment type="similarity">
    <text evidence="2 16">Belongs to the InsP3 receptor family.</text>
</comment>
<feature type="transmembrane region" description="Helical" evidence="16">
    <location>
        <begin position="2318"/>
        <end position="2341"/>
    </location>
</feature>
<dbReference type="Gene3D" id="2.80.10.50">
    <property type="match status" value="2"/>
</dbReference>
<evidence type="ECO:0000256" key="13">
    <source>
        <dbReference type="ARBA" id="ARBA00023170"/>
    </source>
</evidence>
<dbReference type="InterPro" id="IPR016093">
    <property type="entry name" value="MIR_motif"/>
</dbReference>
<keyword evidence="15 16" id="KW-0407">Ion channel</keyword>
<keyword evidence="14 16" id="KW-1071">Ligand-gated ion channel</keyword>
<name>A0A8B8EZY7_CRAVI</name>
<evidence type="ECO:0000256" key="11">
    <source>
        <dbReference type="ARBA" id="ARBA00023065"/>
    </source>
</evidence>
<keyword evidence="10 16" id="KW-1133">Transmembrane helix</keyword>
<accession>A0A8B8EZY7</accession>